<comment type="caution">
    <text evidence="1">The sequence shown here is derived from an EMBL/GenBank/DDBJ whole genome shotgun (WGS) entry which is preliminary data.</text>
</comment>
<dbReference type="EMBL" id="PSQE01000008">
    <property type="protein sequence ID" value="RHN42171.1"/>
    <property type="molecule type" value="Genomic_DNA"/>
</dbReference>
<evidence type="ECO:0000313" key="2">
    <source>
        <dbReference type="Proteomes" id="UP000265566"/>
    </source>
</evidence>
<gene>
    <name evidence="1" type="ORF">MtrunA17_Chr8g0373971</name>
</gene>
<sequence>MYQINTNKYINLEKGYFIINIVYIINISMSPRSYEKQTTHSK</sequence>
<protein>
    <submittedName>
        <fullName evidence="1">Uncharacterized protein</fullName>
    </submittedName>
</protein>
<reference evidence="2" key="1">
    <citation type="journal article" date="2018" name="Nat. Plants">
        <title>Whole-genome landscape of Medicago truncatula symbiotic genes.</title>
        <authorList>
            <person name="Pecrix Y."/>
            <person name="Staton S.E."/>
            <person name="Sallet E."/>
            <person name="Lelandais-Briere C."/>
            <person name="Moreau S."/>
            <person name="Carrere S."/>
            <person name="Blein T."/>
            <person name="Jardinaud M.F."/>
            <person name="Latrasse D."/>
            <person name="Zouine M."/>
            <person name="Zahm M."/>
            <person name="Kreplak J."/>
            <person name="Mayjonade B."/>
            <person name="Satge C."/>
            <person name="Perez M."/>
            <person name="Cauet S."/>
            <person name="Marande W."/>
            <person name="Chantry-Darmon C."/>
            <person name="Lopez-Roques C."/>
            <person name="Bouchez O."/>
            <person name="Berard A."/>
            <person name="Debelle F."/>
            <person name="Munos S."/>
            <person name="Bendahmane A."/>
            <person name="Berges H."/>
            <person name="Niebel A."/>
            <person name="Buitink J."/>
            <person name="Frugier F."/>
            <person name="Benhamed M."/>
            <person name="Crespi M."/>
            <person name="Gouzy J."/>
            <person name="Gamas P."/>
        </authorList>
    </citation>
    <scope>NUCLEOTIDE SEQUENCE [LARGE SCALE GENOMIC DNA]</scope>
    <source>
        <strain evidence="2">cv. Jemalong A17</strain>
    </source>
</reference>
<dbReference type="Proteomes" id="UP000265566">
    <property type="component" value="Chromosome 8"/>
</dbReference>
<proteinExistence type="predicted"/>
<evidence type="ECO:0000313" key="1">
    <source>
        <dbReference type="EMBL" id="RHN42171.1"/>
    </source>
</evidence>
<accession>A0A396GPU6</accession>
<dbReference type="AlphaFoldDB" id="A0A396GPU6"/>
<dbReference type="Gramene" id="rna48579">
    <property type="protein sequence ID" value="RHN42171.1"/>
    <property type="gene ID" value="gene48579"/>
</dbReference>
<organism evidence="1 2">
    <name type="scientific">Medicago truncatula</name>
    <name type="common">Barrel medic</name>
    <name type="synonym">Medicago tribuloides</name>
    <dbReference type="NCBI Taxonomy" id="3880"/>
    <lineage>
        <taxon>Eukaryota</taxon>
        <taxon>Viridiplantae</taxon>
        <taxon>Streptophyta</taxon>
        <taxon>Embryophyta</taxon>
        <taxon>Tracheophyta</taxon>
        <taxon>Spermatophyta</taxon>
        <taxon>Magnoliopsida</taxon>
        <taxon>eudicotyledons</taxon>
        <taxon>Gunneridae</taxon>
        <taxon>Pentapetalae</taxon>
        <taxon>rosids</taxon>
        <taxon>fabids</taxon>
        <taxon>Fabales</taxon>
        <taxon>Fabaceae</taxon>
        <taxon>Papilionoideae</taxon>
        <taxon>50 kb inversion clade</taxon>
        <taxon>NPAAA clade</taxon>
        <taxon>Hologalegina</taxon>
        <taxon>IRL clade</taxon>
        <taxon>Trifolieae</taxon>
        <taxon>Medicago</taxon>
    </lineage>
</organism>
<name>A0A396GPU6_MEDTR</name>